<reference evidence="1" key="1">
    <citation type="submission" date="2017-08" db="EMBL/GenBank/DDBJ databases">
        <authorList>
            <person name="Imhoff J.F."/>
            <person name="Rahn T."/>
            <person name="Kuenzel S."/>
            <person name="Neulinger S.C."/>
        </authorList>
    </citation>
    <scope>NUCLEOTIDE SEQUENCE</scope>
    <source>
        <strain evidence="1">DSM 11080</strain>
    </source>
</reference>
<dbReference type="PANTHER" id="PTHR41260">
    <property type="entry name" value="PROTEIN ECSC"/>
    <property type="match status" value="1"/>
</dbReference>
<proteinExistence type="predicted"/>
<dbReference type="Pfam" id="PF12787">
    <property type="entry name" value="EcsC"/>
    <property type="match status" value="1"/>
</dbReference>
<dbReference type="PANTHER" id="PTHR41260:SF1">
    <property type="entry name" value="PROTEIN ECSC"/>
    <property type="match status" value="1"/>
</dbReference>
<dbReference type="RefSeq" id="WP_200347868.1">
    <property type="nucleotide sequence ID" value="NZ_NRSJ01000041.1"/>
</dbReference>
<evidence type="ECO:0000313" key="2">
    <source>
        <dbReference type="Proteomes" id="UP001296776"/>
    </source>
</evidence>
<keyword evidence="2" id="KW-1185">Reference proteome</keyword>
<dbReference type="InterPro" id="IPR024787">
    <property type="entry name" value="EcsC"/>
</dbReference>
<organism evidence="1 2">
    <name type="scientific">Halochromatium glycolicum</name>
    <dbReference type="NCBI Taxonomy" id="85075"/>
    <lineage>
        <taxon>Bacteria</taxon>
        <taxon>Pseudomonadati</taxon>
        <taxon>Pseudomonadota</taxon>
        <taxon>Gammaproteobacteria</taxon>
        <taxon>Chromatiales</taxon>
        <taxon>Chromatiaceae</taxon>
        <taxon>Halochromatium</taxon>
    </lineage>
</organism>
<dbReference type="EMBL" id="NRSJ01000041">
    <property type="protein sequence ID" value="MBK1706420.1"/>
    <property type="molecule type" value="Genomic_DNA"/>
</dbReference>
<dbReference type="AlphaFoldDB" id="A0AAJ0U7U9"/>
<evidence type="ECO:0000313" key="1">
    <source>
        <dbReference type="EMBL" id="MBK1706420.1"/>
    </source>
</evidence>
<protein>
    <recommendedName>
        <fullName evidence="3">EcsC protein family protein</fullName>
    </recommendedName>
</protein>
<dbReference type="Proteomes" id="UP001296776">
    <property type="component" value="Unassembled WGS sequence"/>
</dbReference>
<comment type="caution">
    <text evidence="1">The sequence shown here is derived from an EMBL/GenBank/DDBJ whole genome shotgun (WGS) entry which is preliminary data.</text>
</comment>
<evidence type="ECO:0008006" key="3">
    <source>
        <dbReference type="Google" id="ProtNLM"/>
    </source>
</evidence>
<name>A0AAJ0U7U9_9GAMM</name>
<sequence length="284" mass="31578">MNELVVQGLPYQAARELTWSYRQLEHPSLAARLSDVIASPIGEGMKLLPRDWRKRIDRTVEMSMQQALQLALFSLRDPPPEQMPASSRLGHKLMATGFGAVGGFFGPLSTLAELPFTTTLMMRSIADIALSEGEQLRSDMDARMACVQVFALGGRTRDDEDAEVGYYGMRITLGLHFESVIEYVGKTEGPHIPGIINLVRAVAARFGVVISDKFAAQMVPVAGALSGATLNLIFMNHYQNVARGHFIVRRLERTYGAERIRDAYRHLAELEQAEERAFSPIEGW</sequence>
<reference evidence="1" key="2">
    <citation type="journal article" date="2020" name="Microorganisms">
        <title>Osmotic Adaptation and Compatible Solute Biosynthesis of Phototrophic Bacteria as Revealed from Genome Analyses.</title>
        <authorList>
            <person name="Imhoff J.F."/>
            <person name="Rahn T."/>
            <person name="Kunzel S."/>
            <person name="Keller A."/>
            <person name="Neulinger S.C."/>
        </authorList>
    </citation>
    <scope>NUCLEOTIDE SEQUENCE</scope>
    <source>
        <strain evidence="1">DSM 11080</strain>
    </source>
</reference>
<accession>A0AAJ0U7U9</accession>
<gene>
    <name evidence="1" type="ORF">CKO40_18150</name>
</gene>